<sequence length="381" mass="40877">MLPAQLDDAYVAELRAIAGAHGITRTGVAPASVMHRARTELVRRRDAGLHDGMAFTYKNPERSTDPGRAVAGARAVFVGARPYLLDDADHPPTGPGPHGGAVPARVARYAWTDHYGPLREGLWAVARKLRADGWKAVAYADDNSMVDREIAHLAGLGWFGKNANLLLEGAGSFFVLGSVVTTAPLPPASSTVADGCGSCRRCLDGCPTGAIVAEGVIDASRCLAWLLQKPGVFPRAYRVALGDRIYGCDECQEVCPPTVRLGQRRAAGDAPAGLPVEPFVDVLDLLEADDATVLARWGRWYLADRDPRWHRRNALVVLGNAGDAPVTRGARVTALLTKYLAGDDPMLRGHAVWAARRLRRDDLLPADDPDPDVRAELTAPL</sequence>
<keyword evidence="1" id="KW-0004">4Fe-4S</keyword>
<dbReference type="PROSITE" id="PS51379">
    <property type="entry name" value="4FE4S_FER_2"/>
    <property type="match status" value="1"/>
</dbReference>
<dbReference type="PROSITE" id="PS00198">
    <property type="entry name" value="4FE4S_FER_1"/>
    <property type="match status" value="1"/>
</dbReference>
<keyword evidence="1" id="KW-0479">Metal-binding</keyword>
<dbReference type="EMBL" id="CAEZSR010000275">
    <property type="protein sequence ID" value="CAB4596435.1"/>
    <property type="molecule type" value="Genomic_DNA"/>
</dbReference>
<feature type="domain" description="4Fe-4S ferredoxin-type" evidence="2">
    <location>
        <begin position="187"/>
        <end position="216"/>
    </location>
</feature>
<dbReference type="InterPro" id="IPR017900">
    <property type="entry name" value="4Fe4S_Fe_S_CS"/>
</dbReference>
<organism evidence="3">
    <name type="scientific">freshwater metagenome</name>
    <dbReference type="NCBI Taxonomy" id="449393"/>
    <lineage>
        <taxon>unclassified sequences</taxon>
        <taxon>metagenomes</taxon>
        <taxon>ecological metagenomes</taxon>
    </lineage>
</organism>
<evidence type="ECO:0000259" key="2">
    <source>
        <dbReference type="PROSITE" id="PS51379"/>
    </source>
</evidence>
<evidence type="ECO:0000256" key="1">
    <source>
        <dbReference type="ARBA" id="ARBA00022485"/>
    </source>
</evidence>
<name>A0A6J6GBC0_9ZZZZ</name>
<keyword evidence="1" id="KW-0408">Iron</keyword>
<dbReference type="InterPro" id="IPR004453">
    <property type="entry name" value="QueG"/>
</dbReference>
<dbReference type="GO" id="GO:0052693">
    <property type="term" value="F:epoxyqueuosine reductase activity"/>
    <property type="evidence" value="ECO:0007669"/>
    <property type="project" value="TreeGrafter"/>
</dbReference>
<dbReference type="PANTHER" id="PTHR30002">
    <property type="entry name" value="EPOXYQUEUOSINE REDUCTASE"/>
    <property type="match status" value="1"/>
</dbReference>
<dbReference type="Gene3D" id="3.30.70.20">
    <property type="match status" value="1"/>
</dbReference>
<proteinExistence type="predicted"/>
<dbReference type="PANTHER" id="PTHR30002:SF4">
    <property type="entry name" value="EPOXYQUEUOSINE REDUCTASE"/>
    <property type="match status" value="1"/>
</dbReference>
<gene>
    <name evidence="3" type="ORF">UFOPK1493_04034</name>
</gene>
<evidence type="ECO:0000313" key="3">
    <source>
        <dbReference type="EMBL" id="CAB4596435.1"/>
    </source>
</evidence>
<dbReference type="SUPFAM" id="SSF54862">
    <property type="entry name" value="4Fe-4S ferredoxins"/>
    <property type="match status" value="1"/>
</dbReference>
<protein>
    <submittedName>
        <fullName evidence="3">Unannotated protein</fullName>
    </submittedName>
</protein>
<keyword evidence="1" id="KW-0411">Iron-sulfur</keyword>
<dbReference type="GO" id="GO:0008616">
    <property type="term" value="P:tRNA queuosine(34) biosynthetic process"/>
    <property type="evidence" value="ECO:0007669"/>
    <property type="project" value="InterPro"/>
</dbReference>
<dbReference type="GO" id="GO:0051539">
    <property type="term" value="F:4 iron, 4 sulfur cluster binding"/>
    <property type="evidence" value="ECO:0007669"/>
    <property type="project" value="UniProtKB-KW"/>
</dbReference>
<dbReference type="InterPro" id="IPR017896">
    <property type="entry name" value="4Fe4S_Fe-S-bd"/>
</dbReference>
<dbReference type="NCBIfam" id="TIGR00276">
    <property type="entry name" value="tRNA epoxyqueuosine(34) reductase QueG"/>
    <property type="match status" value="1"/>
</dbReference>
<accession>A0A6J6GBC0</accession>
<dbReference type="AlphaFoldDB" id="A0A6J6GBC0"/>
<reference evidence="3" key="1">
    <citation type="submission" date="2020-05" db="EMBL/GenBank/DDBJ databases">
        <authorList>
            <person name="Chiriac C."/>
            <person name="Salcher M."/>
            <person name="Ghai R."/>
            <person name="Kavagutti S V."/>
        </authorList>
    </citation>
    <scope>NUCLEOTIDE SEQUENCE</scope>
</reference>
<dbReference type="Pfam" id="PF13484">
    <property type="entry name" value="Fer4_16"/>
    <property type="match status" value="1"/>
</dbReference>